<dbReference type="RefSeq" id="WP_252914817.1">
    <property type="nucleotide sequence ID" value="NZ_JAAAML010000001.1"/>
</dbReference>
<dbReference type="Proteomes" id="UP001320715">
    <property type="component" value="Unassembled WGS sequence"/>
</dbReference>
<gene>
    <name evidence="5" type="ORF">GTW23_04675</name>
</gene>
<dbReference type="InterPro" id="IPR015422">
    <property type="entry name" value="PyrdxlP-dep_Trfase_small"/>
</dbReference>
<dbReference type="EC" id="2.6.1.-" evidence="3"/>
<dbReference type="SUPFAM" id="SSF53383">
    <property type="entry name" value="PLP-dependent transferases"/>
    <property type="match status" value="1"/>
</dbReference>
<dbReference type="CDD" id="cd00609">
    <property type="entry name" value="AAT_like"/>
    <property type="match status" value="1"/>
</dbReference>
<organism evidence="5 6">
    <name type="scientific">Hoeflea alexandrii</name>
    <dbReference type="NCBI Taxonomy" id="288436"/>
    <lineage>
        <taxon>Bacteria</taxon>
        <taxon>Pseudomonadati</taxon>
        <taxon>Pseudomonadota</taxon>
        <taxon>Alphaproteobacteria</taxon>
        <taxon>Hyphomicrobiales</taxon>
        <taxon>Rhizobiaceae</taxon>
        <taxon>Hoeflea</taxon>
    </lineage>
</organism>
<dbReference type="InterPro" id="IPR004838">
    <property type="entry name" value="NHTrfase_class1_PyrdxlP-BS"/>
</dbReference>
<evidence type="ECO:0000313" key="5">
    <source>
        <dbReference type="EMBL" id="MCO6407460.1"/>
    </source>
</evidence>
<protein>
    <recommendedName>
        <fullName evidence="3">Aminotransferase</fullName>
        <ecNumber evidence="3">2.6.1.-</ecNumber>
    </recommendedName>
</protein>
<keyword evidence="2" id="KW-0663">Pyridoxal phosphate</keyword>
<dbReference type="GO" id="GO:0008483">
    <property type="term" value="F:transaminase activity"/>
    <property type="evidence" value="ECO:0007669"/>
    <property type="project" value="UniProtKB-KW"/>
</dbReference>
<evidence type="ECO:0000256" key="1">
    <source>
        <dbReference type="ARBA" id="ARBA00001933"/>
    </source>
</evidence>
<dbReference type="InterPro" id="IPR004839">
    <property type="entry name" value="Aminotransferase_I/II_large"/>
</dbReference>
<evidence type="ECO:0000256" key="2">
    <source>
        <dbReference type="ARBA" id="ARBA00022898"/>
    </source>
</evidence>
<dbReference type="InterPro" id="IPR015421">
    <property type="entry name" value="PyrdxlP-dep_Trfase_major"/>
</dbReference>
<dbReference type="Pfam" id="PF00155">
    <property type="entry name" value="Aminotran_1_2"/>
    <property type="match status" value="1"/>
</dbReference>
<dbReference type="PANTHER" id="PTHR42885:SF1">
    <property type="entry name" value="THREONINE-PHOSPHATE DECARBOXYLASE"/>
    <property type="match status" value="1"/>
</dbReference>
<dbReference type="Gene3D" id="3.40.640.10">
    <property type="entry name" value="Type I PLP-dependent aspartate aminotransferase-like (Major domain)"/>
    <property type="match status" value="1"/>
</dbReference>
<evidence type="ECO:0000256" key="3">
    <source>
        <dbReference type="RuleBase" id="RU000481"/>
    </source>
</evidence>
<comment type="similarity">
    <text evidence="3">Belongs to the class-I pyridoxal-phosphate-dependent aminotransferase family.</text>
</comment>
<proteinExistence type="inferred from homology"/>
<keyword evidence="3 5" id="KW-0032">Aminotransferase</keyword>
<dbReference type="PROSITE" id="PS00105">
    <property type="entry name" value="AA_TRANSFER_CLASS_1"/>
    <property type="match status" value="1"/>
</dbReference>
<reference evidence="5 6" key="1">
    <citation type="submission" date="2020-01" db="EMBL/GenBank/DDBJ databases">
        <title>Genomes of bacteria type strains.</title>
        <authorList>
            <person name="Chen J."/>
            <person name="Zhu S."/>
            <person name="Yang J."/>
        </authorList>
    </citation>
    <scope>NUCLEOTIDE SEQUENCE [LARGE SCALE GENOMIC DNA]</scope>
    <source>
        <strain evidence="5 6">DSM 16655</strain>
    </source>
</reference>
<sequence>MAQEIHAPIAHGGALSEAIARFGGTASEWLDLSTGISPFSLPLPELPADCWRCLPEQAEVQRVCELAKRHYGASVVPVAVPGTQAAIQLLPFLAPNASEVAIVSPTYGEYARAYERMDMTVDPVGTLDAAAATRAGVAILANPNNPDGRETQRDDVFGFVRSQRHRLVIVDEAFADMRQDLSMVGAAGMEPNLVVMRSFGKFFGLAGLRLGFVFAEAGLAKILSERLGPWAVSGPSLAIAAHAFSRLDLINEIRSKLDKAHIMTRSALKMARVPIVGETALFFYCEVGDGAAVRDMLASHKLLVRAFDHSPSRIRIGLAPDELSAVRLRETLRLMEPRTS</sequence>
<dbReference type="PANTHER" id="PTHR42885">
    <property type="entry name" value="HISTIDINOL-PHOSPHATE AMINOTRANSFERASE-RELATED"/>
    <property type="match status" value="1"/>
</dbReference>
<evidence type="ECO:0000313" key="6">
    <source>
        <dbReference type="Proteomes" id="UP001320715"/>
    </source>
</evidence>
<feature type="domain" description="Aminotransferase class I/classII large" evidence="4">
    <location>
        <begin position="65"/>
        <end position="319"/>
    </location>
</feature>
<keyword evidence="6" id="KW-1185">Reference proteome</keyword>
<dbReference type="EMBL" id="JAAAML010000001">
    <property type="protein sequence ID" value="MCO6407460.1"/>
    <property type="molecule type" value="Genomic_DNA"/>
</dbReference>
<dbReference type="Gene3D" id="3.90.1150.10">
    <property type="entry name" value="Aspartate Aminotransferase, domain 1"/>
    <property type="match status" value="1"/>
</dbReference>
<keyword evidence="3" id="KW-0808">Transferase</keyword>
<comment type="cofactor">
    <cofactor evidence="1 3">
        <name>pyridoxal 5'-phosphate</name>
        <dbReference type="ChEBI" id="CHEBI:597326"/>
    </cofactor>
</comment>
<dbReference type="InterPro" id="IPR015424">
    <property type="entry name" value="PyrdxlP-dep_Trfase"/>
</dbReference>
<comment type="caution">
    <text evidence="5">The sequence shown here is derived from an EMBL/GenBank/DDBJ whole genome shotgun (WGS) entry which is preliminary data.</text>
</comment>
<accession>A0ABT1CMM3</accession>
<evidence type="ECO:0000259" key="4">
    <source>
        <dbReference type="Pfam" id="PF00155"/>
    </source>
</evidence>
<name>A0ABT1CMM3_9HYPH</name>